<sequence>MFSSADFFTCVGVGAFPCAVDGETDTCPTAEGCEELDGVAVLSAEVELAAPDDCVEPDELVLVPVELLVEDDCPAPEVALEVETDVEVAEGCPSASGEELPQAARASGSARAAAVRANERDIGFLGERGRAVDFERTGRTCELSVGRSVGGRRR</sequence>
<evidence type="ECO:0000313" key="2">
    <source>
        <dbReference type="Proteomes" id="UP000285376"/>
    </source>
</evidence>
<name>A0A417Z7J9_9MICO</name>
<dbReference type="EMBL" id="QWLM01000004">
    <property type="protein sequence ID" value="RHW46608.1"/>
    <property type="molecule type" value="Genomic_DNA"/>
</dbReference>
<organism evidence="1 2">
    <name type="scientific">Dermacoccus abyssi</name>
    <dbReference type="NCBI Taxonomy" id="322596"/>
    <lineage>
        <taxon>Bacteria</taxon>
        <taxon>Bacillati</taxon>
        <taxon>Actinomycetota</taxon>
        <taxon>Actinomycetes</taxon>
        <taxon>Micrococcales</taxon>
        <taxon>Dermacoccaceae</taxon>
        <taxon>Dermacoccus</taxon>
    </lineage>
</organism>
<accession>A0A417Z7J9</accession>
<reference evidence="1 2" key="1">
    <citation type="submission" date="2018-08" db="EMBL/GenBank/DDBJ databases">
        <title>Whole genome sequence analysis of Dermacoccus abyssi bacteria isolated from Deep Mariana trench Micromonospora spp reveals genes involved in the environmental adaptation and production of secondary metabolites.</title>
        <authorList>
            <person name="Abdel-Mageed W.M."/>
            <person name="Lehri B."/>
            <person name="Nouioui I."/>
            <person name="Goodfellow I."/>
            <person name="Jaspars M."/>
            <person name="Karlyshev A."/>
        </authorList>
    </citation>
    <scope>NUCLEOTIDE SEQUENCE [LARGE SCALE GENOMIC DNA]</scope>
    <source>
        <strain evidence="1 2">MT1.1</strain>
    </source>
</reference>
<dbReference type="Proteomes" id="UP000285376">
    <property type="component" value="Unassembled WGS sequence"/>
</dbReference>
<proteinExistence type="predicted"/>
<dbReference type="AlphaFoldDB" id="A0A417Z7J9"/>
<gene>
    <name evidence="1" type="ORF">D1832_05055</name>
</gene>
<evidence type="ECO:0000313" key="1">
    <source>
        <dbReference type="EMBL" id="RHW46608.1"/>
    </source>
</evidence>
<comment type="caution">
    <text evidence="1">The sequence shown here is derived from an EMBL/GenBank/DDBJ whole genome shotgun (WGS) entry which is preliminary data.</text>
</comment>
<protein>
    <submittedName>
        <fullName evidence="1">Uncharacterized protein</fullName>
    </submittedName>
</protein>